<comment type="similarity">
    <text evidence="1">Belongs to the WD repeat EIPR1 family.</text>
</comment>
<comment type="caution">
    <text evidence="2">The sequence shown here is derived from an EMBL/GenBank/DDBJ whole genome shotgun (WGS) entry which is preliminary data.</text>
</comment>
<dbReference type="InterPro" id="IPR015943">
    <property type="entry name" value="WD40/YVTN_repeat-like_dom_sf"/>
</dbReference>
<gene>
    <name evidence="2" type="ORF">BWQ96_07627</name>
</gene>
<dbReference type="SUPFAM" id="SSF50978">
    <property type="entry name" value="WD40 repeat-like"/>
    <property type="match status" value="1"/>
</dbReference>
<accession>A0A2V3IKP3</accession>
<keyword evidence="3" id="KW-1185">Reference proteome</keyword>
<protein>
    <submittedName>
        <fullName evidence="2">Kinesin-like protein KIF21B</fullName>
    </submittedName>
</protein>
<evidence type="ECO:0000313" key="3">
    <source>
        <dbReference type="Proteomes" id="UP000247409"/>
    </source>
</evidence>
<proteinExistence type="inferred from homology"/>
<dbReference type="Pfam" id="PF00400">
    <property type="entry name" value="WD40"/>
    <property type="match status" value="2"/>
</dbReference>
<dbReference type="Gene3D" id="2.130.10.10">
    <property type="entry name" value="YVTN repeat-like/Quinoprotein amine dehydrogenase"/>
    <property type="match status" value="1"/>
</dbReference>
<dbReference type="EMBL" id="NBIV01000155">
    <property type="protein sequence ID" value="PXF42623.1"/>
    <property type="molecule type" value="Genomic_DNA"/>
</dbReference>
<evidence type="ECO:0000313" key="2">
    <source>
        <dbReference type="EMBL" id="PXF42623.1"/>
    </source>
</evidence>
<dbReference type="PANTHER" id="PTHR14205">
    <property type="entry name" value="WD-REPEAT PROTEIN"/>
    <property type="match status" value="1"/>
</dbReference>
<sequence length="358" mass="38433">MTESKRKQAALWTVGRGSRGLLRCSDRRRKLVIAGTAVTNDENAIHILSVDNDEISLTPLNVLTTPSEVWSLEVVGKDSNLHLVAATRKGYRSAVEVWSLMRADDLSPRASQPSEWGSSEYEAAPIRNTSFLAIDGDILKVVKNPSDSSSYMALTKKSAVFLTVGISLKIGVASSLESTKLLLMSETDSLVDAGWIDENTAYVASTRCLGICDTRTGTLGSVIETDKAISSYCKSGDGLQVPSHPTRISTSLAIGGDQVVVGGEDGSLRCYECKTSNVVWQVSNAHTQWVSTLCETQGGGFLSGGMDGVVRCWRKDGQPVATFPQHDDIVTNACSFDNAFVTVSYDGRIALNELPVAT</sequence>
<dbReference type="InterPro" id="IPR001680">
    <property type="entry name" value="WD40_rpt"/>
</dbReference>
<name>A0A2V3IKP3_9FLOR</name>
<dbReference type="OrthoDB" id="196957at2759"/>
<dbReference type="Proteomes" id="UP000247409">
    <property type="component" value="Unassembled WGS sequence"/>
</dbReference>
<dbReference type="SMART" id="SM00320">
    <property type="entry name" value="WD40"/>
    <property type="match status" value="4"/>
</dbReference>
<dbReference type="InterPro" id="IPR036322">
    <property type="entry name" value="WD40_repeat_dom_sf"/>
</dbReference>
<reference evidence="2 3" key="1">
    <citation type="journal article" date="2018" name="Mol. Biol. Evol.">
        <title>Analysis of the draft genome of the red seaweed Gracilariopsis chorda provides insights into genome size evolution in Rhodophyta.</title>
        <authorList>
            <person name="Lee J."/>
            <person name="Yang E.C."/>
            <person name="Graf L."/>
            <person name="Yang J.H."/>
            <person name="Qiu H."/>
            <person name="Zel Zion U."/>
            <person name="Chan C.X."/>
            <person name="Stephens T.G."/>
            <person name="Weber A.P.M."/>
            <person name="Boo G.H."/>
            <person name="Boo S.M."/>
            <person name="Kim K.M."/>
            <person name="Shin Y."/>
            <person name="Jung M."/>
            <person name="Lee S.J."/>
            <person name="Yim H.S."/>
            <person name="Lee J.H."/>
            <person name="Bhattacharya D."/>
            <person name="Yoon H.S."/>
        </authorList>
    </citation>
    <scope>NUCLEOTIDE SEQUENCE [LARGE SCALE GENOMIC DNA]</scope>
    <source>
        <strain evidence="2 3">SKKU-2015</strain>
        <tissue evidence="2">Whole body</tissue>
    </source>
</reference>
<organism evidence="2 3">
    <name type="scientific">Gracilariopsis chorda</name>
    <dbReference type="NCBI Taxonomy" id="448386"/>
    <lineage>
        <taxon>Eukaryota</taxon>
        <taxon>Rhodophyta</taxon>
        <taxon>Florideophyceae</taxon>
        <taxon>Rhodymeniophycidae</taxon>
        <taxon>Gracilariales</taxon>
        <taxon>Gracilariaceae</taxon>
        <taxon>Gracilariopsis</taxon>
    </lineage>
</organism>
<dbReference type="GO" id="GO:0016567">
    <property type="term" value="P:protein ubiquitination"/>
    <property type="evidence" value="ECO:0007669"/>
    <property type="project" value="TreeGrafter"/>
</dbReference>
<dbReference type="PANTHER" id="PTHR14205:SF15">
    <property type="entry name" value="EARP AND GARP COMPLEX-INTERACTING PROTEIN 1"/>
    <property type="match status" value="1"/>
</dbReference>
<evidence type="ECO:0000256" key="1">
    <source>
        <dbReference type="ARBA" id="ARBA00005672"/>
    </source>
</evidence>
<dbReference type="InterPro" id="IPR040323">
    <property type="entry name" value="EIPR1"/>
</dbReference>
<dbReference type="AlphaFoldDB" id="A0A2V3IKP3"/>